<feature type="compositionally biased region" description="Basic residues" evidence="1">
    <location>
        <begin position="141"/>
        <end position="152"/>
    </location>
</feature>
<dbReference type="EMBL" id="CP063407">
    <property type="protein sequence ID" value="QSZ32830.1"/>
    <property type="molecule type" value="Genomic_DNA"/>
</dbReference>
<sequence length="360" mass="40048">MFRSPPQKSYTDVASPGQGSAPASSAFAPPCTQSPSESITNVTTRSRGRGKGKETKPAAEPPSKPALSREPTSCTPAPSERDNELQQLREALNAQVPENERLRSEVARSTAPVIPPSVPAPTLGVVLPSTETDQHSETGGRHKSRRNRRKTPKLPPPGKPNSPAPSSSPSESDRSEQIRGGQPHEQHSKTHSRSPILVLERLDIYANTLNTESARRAYVMDQTESEAQQHLHALYIQIPRLTAKELIQQLAVIYSNPAEVERARTQYNHWRMPNGSNTRHSHFVEWYRTFRLLATQASQVAVQLIQRKASTEREMAEIFLKSLRSDQPQDPFAEYLDGDAHRDNLIVCSCMCSCDRRKAN</sequence>
<keyword evidence="3" id="KW-1185">Reference proteome</keyword>
<feature type="compositionally biased region" description="Pro residues" evidence="1">
    <location>
        <begin position="153"/>
        <end position="163"/>
    </location>
</feature>
<protein>
    <submittedName>
        <fullName evidence="2">Uncharacterized protein</fullName>
    </submittedName>
</protein>
<organism evidence="2 3">
    <name type="scientific">Monilinia vaccinii-corymbosi</name>
    <dbReference type="NCBI Taxonomy" id="61207"/>
    <lineage>
        <taxon>Eukaryota</taxon>
        <taxon>Fungi</taxon>
        <taxon>Dikarya</taxon>
        <taxon>Ascomycota</taxon>
        <taxon>Pezizomycotina</taxon>
        <taxon>Leotiomycetes</taxon>
        <taxon>Helotiales</taxon>
        <taxon>Sclerotiniaceae</taxon>
        <taxon>Monilinia</taxon>
    </lineage>
</organism>
<proteinExistence type="predicted"/>
<reference evidence="2" key="1">
    <citation type="submission" date="2020-10" db="EMBL/GenBank/DDBJ databases">
        <title>Genome Sequence of Monilinia vaccinii-corymbosi Sheds Light on Mummy Berry Disease Infection of Blueberry and Mating Type.</title>
        <authorList>
            <person name="Yow A.G."/>
            <person name="Zhang Y."/>
            <person name="Bansal K."/>
            <person name="Eacker S.M."/>
            <person name="Sullivan S."/>
            <person name="Liachko I."/>
            <person name="Cubeta M.A."/>
            <person name="Rollins J.A."/>
            <person name="Ashrafi H."/>
        </authorList>
    </citation>
    <scope>NUCLEOTIDE SEQUENCE</scope>
    <source>
        <strain evidence="2">RL-1</strain>
    </source>
</reference>
<feature type="region of interest" description="Disordered" evidence="1">
    <location>
        <begin position="1"/>
        <end position="194"/>
    </location>
</feature>
<dbReference type="AlphaFoldDB" id="A0A8A3PCK1"/>
<gene>
    <name evidence="2" type="ORF">DSL72_002410</name>
</gene>
<accession>A0A8A3PCK1</accession>
<evidence type="ECO:0000313" key="3">
    <source>
        <dbReference type="Proteomes" id="UP000672032"/>
    </source>
</evidence>
<feature type="compositionally biased region" description="Polar residues" evidence="1">
    <location>
        <begin position="31"/>
        <end position="45"/>
    </location>
</feature>
<feature type="compositionally biased region" description="Polar residues" evidence="1">
    <location>
        <begin position="1"/>
        <end position="12"/>
    </location>
</feature>
<feature type="compositionally biased region" description="Basic and acidic residues" evidence="1">
    <location>
        <begin position="171"/>
        <end position="188"/>
    </location>
</feature>
<feature type="compositionally biased region" description="Low complexity" evidence="1">
    <location>
        <begin position="14"/>
        <end position="30"/>
    </location>
</feature>
<evidence type="ECO:0000256" key="1">
    <source>
        <dbReference type="SAM" id="MobiDB-lite"/>
    </source>
</evidence>
<dbReference type="Proteomes" id="UP000672032">
    <property type="component" value="Chromosome 3"/>
</dbReference>
<evidence type="ECO:0000313" key="2">
    <source>
        <dbReference type="EMBL" id="QSZ32830.1"/>
    </source>
</evidence>
<name>A0A8A3PCK1_9HELO</name>